<dbReference type="InterPro" id="IPR012292">
    <property type="entry name" value="Globin/Proto"/>
</dbReference>
<evidence type="ECO:0000256" key="5">
    <source>
        <dbReference type="ARBA" id="ARBA00022723"/>
    </source>
</evidence>
<dbReference type="CDD" id="cd01040">
    <property type="entry name" value="Mb-like"/>
    <property type="match status" value="1"/>
</dbReference>
<evidence type="ECO:0000256" key="9">
    <source>
        <dbReference type="RuleBase" id="RU000356"/>
    </source>
</evidence>
<evidence type="ECO:0000256" key="10">
    <source>
        <dbReference type="SAM" id="MobiDB-lite"/>
    </source>
</evidence>
<comment type="similarity">
    <text evidence="9">Belongs to the globin family.</text>
</comment>
<dbReference type="RefSeq" id="XP_005111528.3">
    <property type="nucleotide sequence ID" value="XM_005111471.3"/>
</dbReference>
<keyword evidence="12" id="KW-1185">Reference proteome</keyword>
<dbReference type="Proteomes" id="UP000694888">
    <property type="component" value="Unplaced"/>
</dbReference>
<dbReference type="Pfam" id="PF00042">
    <property type="entry name" value="Globin"/>
    <property type="match status" value="1"/>
</dbReference>
<protein>
    <recommendedName>
        <fullName evidence="1">Globin</fullName>
    </recommendedName>
    <alternativeName>
        <fullName evidence="8">Myoglobin</fullName>
    </alternativeName>
</protein>
<dbReference type="InterPro" id="IPR009050">
    <property type="entry name" value="Globin-like_sf"/>
</dbReference>
<sequence length="179" mass="19950">MLTTSSSDKQRHLPPAMSDSPNPVTGLSPADCDVVRAIWAKAYAPEVRKENGETLILSLFKTFPETQDLFRALKDLSLKELGESNVFARHCSLVMAQLNAMIGQLENTDKLVPMLVKLAEDHYKVNVKTAEIKHLSAITEGYFCHVLKQDQLSPEVTQAWTRLLTALVGVFQQVENQKA</sequence>
<evidence type="ECO:0000256" key="3">
    <source>
        <dbReference type="ARBA" id="ARBA00022617"/>
    </source>
</evidence>
<evidence type="ECO:0000259" key="11">
    <source>
        <dbReference type="PROSITE" id="PS01033"/>
    </source>
</evidence>
<evidence type="ECO:0000256" key="6">
    <source>
        <dbReference type="ARBA" id="ARBA00023004"/>
    </source>
</evidence>
<dbReference type="InterPro" id="IPR000971">
    <property type="entry name" value="Globin"/>
</dbReference>
<proteinExistence type="inferred from homology"/>
<accession>A0ABM0K8S3</accession>
<feature type="region of interest" description="Disordered" evidence="10">
    <location>
        <begin position="1"/>
        <end position="25"/>
    </location>
</feature>
<keyword evidence="7" id="KW-0514">Muscle protein</keyword>
<dbReference type="PANTHER" id="PTHR47217">
    <property type="entry name" value="GLOBIN-LIKE PROTEIN"/>
    <property type="match status" value="1"/>
</dbReference>
<organism evidence="12 13">
    <name type="scientific">Aplysia californica</name>
    <name type="common">California sea hare</name>
    <dbReference type="NCBI Taxonomy" id="6500"/>
    <lineage>
        <taxon>Eukaryota</taxon>
        <taxon>Metazoa</taxon>
        <taxon>Spiralia</taxon>
        <taxon>Lophotrochozoa</taxon>
        <taxon>Mollusca</taxon>
        <taxon>Gastropoda</taxon>
        <taxon>Heterobranchia</taxon>
        <taxon>Euthyneura</taxon>
        <taxon>Tectipleura</taxon>
        <taxon>Aplysiida</taxon>
        <taxon>Aplysioidea</taxon>
        <taxon>Aplysiidae</taxon>
        <taxon>Aplysia</taxon>
    </lineage>
</organism>
<name>A0ABM0K8S3_APLCA</name>
<dbReference type="InterPro" id="IPR044399">
    <property type="entry name" value="Mb-like_M"/>
</dbReference>
<evidence type="ECO:0000256" key="7">
    <source>
        <dbReference type="ARBA" id="ARBA00023179"/>
    </source>
</evidence>
<dbReference type="PROSITE" id="PS01033">
    <property type="entry name" value="GLOBIN"/>
    <property type="match status" value="1"/>
</dbReference>
<dbReference type="PANTHER" id="PTHR47217:SF1">
    <property type="entry name" value="GLOBIN-LIKE PROTEIN"/>
    <property type="match status" value="1"/>
</dbReference>
<keyword evidence="5" id="KW-0479">Metal-binding</keyword>
<gene>
    <name evidence="13" type="primary">LOC101863554</name>
</gene>
<keyword evidence="4 9" id="KW-0561">Oxygen transport</keyword>
<evidence type="ECO:0000313" key="12">
    <source>
        <dbReference type="Proteomes" id="UP000694888"/>
    </source>
</evidence>
<evidence type="ECO:0000256" key="4">
    <source>
        <dbReference type="ARBA" id="ARBA00022621"/>
    </source>
</evidence>
<dbReference type="Gene3D" id="1.10.490.10">
    <property type="entry name" value="Globins"/>
    <property type="match status" value="1"/>
</dbReference>
<reference evidence="13" key="1">
    <citation type="submission" date="2025-08" db="UniProtKB">
        <authorList>
            <consortium name="RefSeq"/>
        </authorList>
    </citation>
    <scope>IDENTIFICATION</scope>
</reference>
<evidence type="ECO:0000256" key="8">
    <source>
        <dbReference type="ARBA" id="ARBA00030087"/>
    </source>
</evidence>
<feature type="domain" description="Globin" evidence="11">
    <location>
        <begin position="26"/>
        <end position="176"/>
    </location>
</feature>
<keyword evidence="3 9" id="KW-0349">Heme</keyword>
<keyword evidence="6" id="KW-0408">Iron</keyword>
<evidence type="ECO:0000256" key="1">
    <source>
        <dbReference type="ARBA" id="ARBA00013895"/>
    </source>
</evidence>
<keyword evidence="2 9" id="KW-0813">Transport</keyword>
<evidence type="ECO:0000313" key="13">
    <source>
        <dbReference type="RefSeq" id="XP_005111528.3"/>
    </source>
</evidence>
<dbReference type="SUPFAM" id="SSF46458">
    <property type="entry name" value="Globin-like"/>
    <property type="match status" value="1"/>
</dbReference>
<evidence type="ECO:0000256" key="2">
    <source>
        <dbReference type="ARBA" id="ARBA00022448"/>
    </source>
</evidence>
<dbReference type="GeneID" id="101863554"/>